<accession>A0A2P2QZJ0</accession>
<evidence type="ECO:0000313" key="1">
    <source>
        <dbReference type="EMBL" id="MBX72367.1"/>
    </source>
</evidence>
<proteinExistence type="predicted"/>
<protein>
    <submittedName>
        <fullName evidence="1">Uncharacterized protein</fullName>
    </submittedName>
</protein>
<dbReference type="AlphaFoldDB" id="A0A2P2QZJ0"/>
<name>A0A2P2QZJ0_RHIMU</name>
<dbReference type="EMBL" id="GGEC01091883">
    <property type="protein sequence ID" value="MBX72367.1"/>
    <property type="molecule type" value="Transcribed_RNA"/>
</dbReference>
<organism evidence="1">
    <name type="scientific">Rhizophora mucronata</name>
    <name type="common">Asiatic mangrove</name>
    <dbReference type="NCBI Taxonomy" id="61149"/>
    <lineage>
        <taxon>Eukaryota</taxon>
        <taxon>Viridiplantae</taxon>
        <taxon>Streptophyta</taxon>
        <taxon>Embryophyta</taxon>
        <taxon>Tracheophyta</taxon>
        <taxon>Spermatophyta</taxon>
        <taxon>Magnoliopsida</taxon>
        <taxon>eudicotyledons</taxon>
        <taxon>Gunneridae</taxon>
        <taxon>Pentapetalae</taxon>
        <taxon>rosids</taxon>
        <taxon>fabids</taxon>
        <taxon>Malpighiales</taxon>
        <taxon>Rhizophoraceae</taxon>
        <taxon>Rhizophora</taxon>
    </lineage>
</organism>
<sequence length="22" mass="2683">MFNQNLKPYQQRVCLIKSTKSR</sequence>
<reference evidence="1" key="1">
    <citation type="submission" date="2018-02" db="EMBL/GenBank/DDBJ databases">
        <title>Rhizophora mucronata_Transcriptome.</title>
        <authorList>
            <person name="Meera S.P."/>
            <person name="Sreeshan A."/>
            <person name="Augustine A."/>
        </authorList>
    </citation>
    <scope>NUCLEOTIDE SEQUENCE</scope>
    <source>
        <tissue evidence="1">Leaf</tissue>
    </source>
</reference>